<accession>A0A0D8JFA9</accession>
<keyword evidence="2" id="KW-0998">Cell outer membrane</keyword>
<dbReference type="STRING" id="1544798.LH29_07450"/>
<keyword evidence="1 3" id="KW-0732">Signal</keyword>
<dbReference type="InterPro" id="IPR012910">
    <property type="entry name" value="Plug_dom"/>
</dbReference>
<evidence type="ECO:0000256" key="3">
    <source>
        <dbReference type="SAM" id="SignalP"/>
    </source>
</evidence>
<keyword evidence="2" id="KW-0472">Membrane</keyword>
<dbReference type="GO" id="GO:0044718">
    <property type="term" value="P:siderophore transmembrane transport"/>
    <property type="evidence" value="ECO:0007669"/>
    <property type="project" value="TreeGrafter"/>
</dbReference>
<dbReference type="PANTHER" id="PTHR30069">
    <property type="entry name" value="TONB-DEPENDENT OUTER MEMBRANE RECEPTOR"/>
    <property type="match status" value="1"/>
</dbReference>
<keyword evidence="2" id="KW-1134">Transmembrane beta strand</keyword>
<keyword evidence="6" id="KW-1185">Reference proteome</keyword>
<dbReference type="RefSeq" id="WP_045027186.1">
    <property type="nucleotide sequence ID" value="NZ_JRHC01000001.1"/>
</dbReference>
<dbReference type="SUPFAM" id="SSF49464">
    <property type="entry name" value="Carboxypeptidase regulatory domain-like"/>
    <property type="match status" value="1"/>
</dbReference>
<sequence>MKTRISLVFLALFCVVTVNSFAQERFIQGIVTTFDSITIVGAEVMVKSSKEIVKTDSLGQFKVKIDGSDKLKISAKGFINQNVKLDEKTKLVAVNLKLKAGEKAREYAIGYGYVKDGEKLNALAQMTSDDVDFSQYTNMYDLMRGRFAGVQVQSNGDIIIRGVNSINLSSAALIVVDGVQVDGSVMSTLVPSQVRSINIIKDGSAAIYGSRGANGVVVIETKKGLDD</sequence>
<organism evidence="5 6">
    <name type="scientific">Draconibacterium sediminis</name>
    <dbReference type="NCBI Taxonomy" id="1544798"/>
    <lineage>
        <taxon>Bacteria</taxon>
        <taxon>Pseudomonadati</taxon>
        <taxon>Bacteroidota</taxon>
        <taxon>Bacteroidia</taxon>
        <taxon>Marinilabiliales</taxon>
        <taxon>Prolixibacteraceae</taxon>
        <taxon>Draconibacterium</taxon>
    </lineage>
</organism>
<dbReference type="Gene3D" id="2.170.130.10">
    <property type="entry name" value="TonB-dependent receptor, plug domain"/>
    <property type="match status" value="1"/>
</dbReference>
<name>A0A0D8JFA9_9BACT</name>
<comment type="caution">
    <text evidence="5">The sequence shown here is derived from an EMBL/GenBank/DDBJ whole genome shotgun (WGS) entry which is preliminary data.</text>
</comment>
<evidence type="ECO:0000259" key="4">
    <source>
        <dbReference type="Pfam" id="PF07715"/>
    </source>
</evidence>
<dbReference type="InterPro" id="IPR023997">
    <property type="entry name" value="TonB-dep_OMP_SusC/RagA_CS"/>
</dbReference>
<dbReference type="InterPro" id="IPR039426">
    <property type="entry name" value="TonB-dep_rcpt-like"/>
</dbReference>
<comment type="similarity">
    <text evidence="2">Belongs to the TonB-dependent receptor family.</text>
</comment>
<keyword evidence="2" id="KW-0813">Transport</keyword>
<dbReference type="GO" id="GO:0015344">
    <property type="term" value="F:siderophore uptake transmembrane transporter activity"/>
    <property type="evidence" value="ECO:0007669"/>
    <property type="project" value="TreeGrafter"/>
</dbReference>
<proteinExistence type="inferred from homology"/>
<gene>
    <name evidence="5" type="ORF">LH29_07450</name>
</gene>
<dbReference type="EMBL" id="JRHC01000001">
    <property type="protein sequence ID" value="KJF45216.1"/>
    <property type="molecule type" value="Genomic_DNA"/>
</dbReference>
<evidence type="ECO:0000256" key="2">
    <source>
        <dbReference type="PROSITE-ProRule" id="PRU01360"/>
    </source>
</evidence>
<dbReference type="OrthoDB" id="982809at2"/>
<feature type="domain" description="TonB-dependent receptor plug" evidence="4">
    <location>
        <begin position="124"/>
        <end position="216"/>
    </location>
</feature>
<evidence type="ECO:0000256" key="1">
    <source>
        <dbReference type="ARBA" id="ARBA00022729"/>
    </source>
</evidence>
<dbReference type="Pfam" id="PF07715">
    <property type="entry name" value="Plug"/>
    <property type="match status" value="1"/>
</dbReference>
<protein>
    <recommendedName>
        <fullName evidence="4">TonB-dependent receptor plug domain-containing protein</fullName>
    </recommendedName>
</protein>
<evidence type="ECO:0000313" key="6">
    <source>
        <dbReference type="Proteomes" id="UP000032544"/>
    </source>
</evidence>
<feature type="chain" id="PRO_5002331557" description="TonB-dependent receptor plug domain-containing protein" evidence="3">
    <location>
        <begin position="23"/>
        <end position="227"/>
    </location>
</feature>
<comment type="subcellular location">
    <subcellularLocation>
        <location evidence="2">Cell outer membrane</location>
        <topology evidence="2">Multi-pass membrane protein</topology>
    </subcellularLocation>
</comment>
<feature type="signal peptide" evidence="3">
    <location>
        <begin position="1"/>
        <end position="22"/>
    </location>
</feature>
<keyword evidence="2" id="KW-0812">Transmembrane</keyword>
<reference evidence="5 6" key="1">
    <citation type="submission" date="2014-09" db="EMBL/GenBank/DDBJ databases">
        <title>Draft Genome Sequence of Draconibacterium sp. JN14CK-3.</title>
        <authorList>
            <person name="Dong C."/>
            <person name="Lai Q."/>
            <person name="Shao Z."/>
        </authorList>
    </citation>
    <scope>NUCLEOTIDE SEQUENCE [LARGE SCALE GENOMIC DNA]</scope>
    <source>
        <strain evidence="5 6">JN14CK-3</strain>
    </source>
</reference>
<evidence type="ECO:0000313" key="5">
    <source>
        <dbReference type="EMBL" id="KJF45216.1"/>
    </source>
</evidence>
<dbReference type="Gene3D" id="2.60.40.1120">
    <property type="entry name" value="Carboxypeptidase-like, regulatory domain"/>
    <property type="match status" value="1"/>
</dbReference>
<dbReference type="SUPFAM" id="SSF56935">
    <property type="entry name" value="Porins"/>
    <property type="match status" value="1"/>
</dbReference>
<dbReference type="NCBIfam" id="TIGR04057">
    <property type="entry name" value="SusC_RagA_signa"/>
    <property type="match status" value="1"/>
</dbReference>
<dbReference type="PANTHER" id="PTHR30069:SF29">
    <property type="entry name" value="HEMOGLOBIN AND HEMOGLOBIN-HAPTOGLOBIN-BINDING PROTEIN 1-RELATED"/>
    <property type="match status" value="1"/>
</dbReference>
<dbReference type="InterPro" id="IPR037066">
    <property type="entry name" value="Plug_dom_sf"/>
</dbReference>
<dbReference type="AlphaFoldDB" id="A0A0D8JFA9"/>
<dbReference type="InterPro" id="IPR008969">
    <property type="entry name" value="CarboxyPept-like_regulatory"/>
</dbReference>
<dbReference type="GO" id="GO:0009279">
    <property type="term" value="C:cell outer membrane"/>
    <property type="evidence" value="ECO:0007669"/>
    <property type="project" value="UniProtKB-SubCell"/>
</dbReference>
<dbReference type="Proteomes" id="UP000032544">
    <property type="component" value="Unassembled WGS sequence"/>
</dbReference>
<dbReference type="PROSITE" id="PS52016">
    <property type="entry name" value="TONB_DEPENDENT_REC_3"/>
    <property type="match status" value="1"/>
</dbReference>